<evidence type="ECO:0000256" key="4">
    <source>
        <dbReference type="ARBA" id="ARBA00023315"/>
    </source>
</evidence>
<reference evidence="5" key="1">
    <citation type="journal article" date="2020" name="J. ISSAAS">
        <title>Lactobacilli and other gastrointestinal microbiota of Peromyscus leucopus, reservoir host for agents of Lyme disease and other zoonoses in North America.</title>
        <authorList>
            <person name="Milovic A."/>
            <person name="Bassam K."/>
            <person name="Shao H."/>
            <person name="Chatzistamou I."/>
            <person name="Tufts D.M."/>
            <person name="Diuk-Wasser M."/>
            <person name="Barbour A.G."/>
        </authorList>
    </citation>
    <scope>NUCLEOTIDE SEQUENCE</scope>
    <source>
        <strain evidence="5">LL70</strain>
    </source>
</reference>
<keyword evidence="4" id="KW-0012">Acyltransferase</keyword>
<evidence type="ECO:0000256" key="1">
    <source>
        <dbReference type="ARBA" id="ARBA00007274"/>
    </source>
</evidence>
<dbReference type="PROSITE" id="PS00101">
    <property type="entry name" value="HEXAPEP_TRANSFERASES"/>
    <property type="match status" value="1"/>
</dbReference>
<evidence type="ECO:0000313" key="5">
    <source>
        <dbReference type="EMBL" id="QIM10121.1"/>
    </source>
</evidence>
<sequence length="200" mass="22399">MIKTKKQLHDCLNADSVNYIKRNTSFKKSFINTLATNPINDQKYIWAYIKELRYNEFYLNNSFLVKEKKNILHKCYYTALLILSNLKLKRLSYKTGIQIPPNAIEEGLTIWHYGYIIINGESHIGNKLTIYPGVEIGNKVPGGKCPIIGNKCFIGAGAKIFGGIHIGNNVTIAPNAVVVKDVPDNCVVAGVPAKIIKYKN</sequence>
<dbReference type="SUPFAM" id="SSF51161">
    <property type="entry name" value="Trimeric LpxA-like enzymes"/>
    <property type="match status" value="1"/>
</dbReference>
<protein>
    <recommendedName>
        <fullName evidence="6">Serine acetyltransferase</fullName>
    </recommendedName>
</protein>
<dbReference type="InterPro" id="IPR018357">
    <property type="entry name" value="Hexapep_transf_CS"/>
</dbReference>
<dbReference type="InterPro" id="IPR011004">
    <property type="entry name" value="Trimer_LpxA-like_sf"/>
</dbReference>
<evidence type="ECO:0000256" key="3">
    <source>
        <dbReference type="ARBA" id="ARBA00022737"/>
    </source>
</evidence>
<accession>A0A6G8F230</accession>
<dbReference type="Pfam" id="PF00132">
    <property type="entry name" value="Hexapep"/>
    <property type="match status" value="1"/>
</dbReference>
<dbReference type="GO" id="GO:0016746">
    <property type="term" value="F:acyltransferase activity"/>
    <property type="evidence" value="ECO:0007669"/>
    <property type="project" value="UniProtKB-KW"/>
</dbReference>
<dbReference type="Gene3D" id="2.160.10.10">
    <property type="entry name" value="Hexapeptide repeat proteins"/>
    <property type="match status" value="1"/>
</dbReference>
<name>A0A6G8F230_9BACT</name>
<comment type="similarity">
    <text evidence="1">Belongs to the transferase hexapeptide repeat family.</text>
</comment>
<proteinExistence type="inferred from homology"/>
<gene>
    <name evidence="5" type="ORF">Prevot485_2200</name>
</gene>
<dbReference type="InterPro" id="IPR001451">
    <property type="entry name" value="Hexapep"/>
</dbReference>
<keyword evidence="2" id="KW-0808">Transferase</keyword>
<evidence type="ECO:0000256" key="2">
    <source>
        <dbReference type="ARBA" id="ARBA00022679"/>
    </source>
</evidence>
<dbReference type="AlphaFoldDB" id="A0A6G8F230"/>
<dbReference type="CDD" id="cd03354">
    <property type="entry name" value="LbH_SAT"/>
    <property type="match status" value="1"/>
</dbReference>
<organism evidence="5">
    <name type="scientific">uncultured Prevotella sp</name>
    <dbReference type="NCBI Taxonomy" id="159272"/>
    <lineage>
        <taxon>Bacteria</taxon>
        <taxon>Pseudomonadati</taxon>
        <taxon>Bacteroidota</taxon>
        <taxon>Bacteroidia</taxon>
        <taxon>Bacteroidales</taxon>
        <taxon>Prevotellaceae</taxon>
        <taxon>Prevotella</taxon>
        <taxon>environmental samples</taxon>
    </lineage>
</organism>
<dbReference type="EMBL" id="MN990733">
    <property type="protein sequence ID" value="QIM10121.1"/>
    <property type="molecule type" value="Genomic_DNA"/>
</dbReference>
<evidence type="ECO:0008006" key="6">
    <source>
        <dbReference type="Google" id="ProtNLM"/>
    </source>
</evidence>
<keyword evidence="3" id="KW-0677">Repeat</keyword>
<dbReference type="InterPro" id="IPR045304">
    <property type="entry name" value="LbH_SAT"/>
</dbReference>
<dbReference type="PANTHER" id="PTHR42811">
    <property type="entry name" value="SERINE ACETYLTRANSFERASE"/>
    <property type="match status" value="1"/>
</dbReference>